<proteinExistence type="predicted"/>
<accession>A0ACB9NW78</accession>
<protein>
    <submittedName>
        <fullName evidence="1">Uncharacterized protein</fullName>
    </submittedName>
</protein>
<organism evidence="1 2">
    <name type="scientific">Melastoma candidum</name>
    <dbReference type="NCBI Taxonomy" id="119954"/>
    <lineage>
        <taxon>Eukaryota</taxon>
        <taxon>Viridiplantae</taxon>
        <taxon>Streptophyta</taxon>
        <taxon>Embryophyta</taxon>
        <taxon>Tracheophyta</taxon>
        <taxon>Spermatophyta</taxon>
        <taxon>Magnoliopsida</taxon>
        <taxon>eudicotyledons</taxon>
        <taxon>Gunneridae</taxon>
        <taxon>Pentapetalae</taxon>
        <taxon>rosids</taxon>
        <taxon>malvids</taxon>
        <taxon>Myrtales</taxon>
        <taxon>Melastomataceae</taxon>
        <taxon>Melastomatoideae</taxon>
        <taxon>Melastomateae</taxon>
        <taxon>Melastoma</taxon>
    </lineage>
</organism>
<dbReference type="Proteomes" id="UP001057402">
    <property type="component" value="Chromosome 7"/>
</dbReference>
<evidence type="ECO:0000313" key="2">
    <source>
        <dbReference type="Proteomes" id="UP001057402"/>
    </source>
</evidence>
<gene>
    <name evidence="1" type="ORF">MLD38_023572</name>
</gene>
<dbReference type="EMBL" id="CM042886">
    <property type="protein sequence ID" value="KAI4338525.1"/>
    <property type="molecule type" value="Genomic_DNA"/>
</dbReference>
<name>A0ACB9NW78_9MYRT</name>
<comment type="caution">
    <text evidence="1">The sequence shown here is derived from an EMBL/GenBank/DDBJ whole genome shotgun (WGS) entry which is preliminary data.</text>
</comment>
<sequence>MARAFIVLASALCLFSLIGSAYGINNQFFIEGRVYCDTCRSQFVTRVSEYMANARVRLECRTRNTGELTYSVEGVTDASGTYSLPVNEDHAAEICEVVLVKSSQPGCEEVSTGSFLRKSARVSLTVDNGMASPVRHANPLGFLKAKPLPECPEVLLELGITPTGLVD</sequence>
<evidence type="ECO:0000313" key="1">
    <source>
        <dbReference type="EMBL" id="KAI4338525.1"/>
    </source>
</evidence>
<reference evidence="2" key="1">
    <citation type="journal article" date="2023" name="Front. Plant Sci.">
        <title>Chromosomal-level genome assembly of Melastoma candidum provides insights into trichome evolution.</title>
        <authorList>
            <person name="Zhong Y."/>
            <person name="Wu W."/>
            <person name="Sun C."/>
            <person name="Zou P."/>
            <person name="Liu Y."/>
            <person name="Dai S."/>
            <person name="Zhou R."/>
        </authorList>
    </citation>
    <scope>NUCLEOTIDE SEQUENCE [LARGE SCALE GENOMIC DNA]</scope>
</reference>
<keyword evidence="2" id="KW-1185">Reference proteome</keyword>